<dbReference type="SUPFAM" id="SSF53474">
    <property type="entry name" value="alpha/beta-Hydrolases"/>
    <property type="match status" value="1"/>
</dbReference>
<evidence type="ECO:0000313" key="1">
    <source>
        <dbReference type="EMBL" id="MCS4555591.1"/>
    </source>
</evidence>
<dbReference type="Gene3D" id="3.40.50.1820">
    <property type="entry name" value="alpha/beta hydrolase"/>
    <property type="match status" value="1"/>
</dbReference>
<dbReference type="GO" id="GO:0016787">
    <property type="term" value="F:hydrolase activity"/>
    <property type="evidence" value="ECO:0007669"/>
    <property type="project" value="UniProtKB-KW"/>
</dbReference>
<dbReference type="EMBL" id="JAKOGG010000002">
    <property type="protein sequence ID" value="MCS4555591.1"/>
    <property type="molecule type" value="Genomic_DNA"/>
</dbReference>
<organism evidence="1 2">
    <name type="scientific">Shewanella electrica</name>
    <dbReference type="NCBI Taxonomy" id="515560"/>
    <lineage>
        <taxon>Bacteria</taxon>
        <taxon>Pseudomonadati</taxon>
        <taxon>Pseudomonadota</taxon>
        <taxon>Gammaproteobacteria</taxon>
        <taxon>Alteromonadales</taxon>
        <taxon>Shewanellaceae</taxon>
        <taxon>Shewanella</taxon>
    </lineage>
</organism>
<dbReference type="Proteomes" id="UP001201549">
    <property type="component" value="Unassembled WGS sequence"/>
</dbReference>
<gene>
    <name evidence="1" type="ORF">L9G74_04015</name>
</gene>
<proteinExistence type="predicted"/>
<evidence type="ECO:0000313" key="2">
    <source>
        <dbReference type="Proteomes" id="UP001201549"/>
    </source>
</evidence>
<reference evidence="2" key="2">
    <citation type="submission" date="2023-07" db="EMBL/GenBank/DDBJ databases">
        <title>Shewanella mangrovi sp. nov., an acetaldehyde- degrading bacterium isolated from mangrove sediment.</title>
        <authorList>
            <person name="Liu Y."/>
        </authorList>
    </citation>
    <scope>NUCLEOTIDE SEQUENCE [LARGE SCALE GENOMIC DNA]</scope>
    <source>
        <strain evidence="2">C32</strain>
    </source>
</reference>
<accession>A0ABT2FHY8</accession>
<keyword evidence="1" id="KW-0378">Hydrolase</keyword>
<dbReference type="InterPro" id="IPR029058">
    <property type="entry name" value="AB_hydrolase_fold"/>
</dbReference>
<comment type="caution">
    <text evidence="1">The sequence shown here is derived from an EMBL/GenBank/DDBJ whole genome shotgun (WGS) entry which is preliminary data.</text>
</comment>
<reference evidence="1 2" key="1">
    <citation type="submission" date="2022-02" db="EMBL/GenBank/DDBJ databases">
        <authorList>
            <person name="Zhuang L."/>
        </authorList>
    </citation>
    <scope>NUCLEOTIDE SEQUENCE [LARGE SCALE GENOMIC DNA]</scope>
    <source>
        <strain evidence="1 2">C32</strain>
    </source>
</reference>
<dbReference type="Pfam" id="PF06821">
    <property type="entry name" value="Ser_hydrolase"/>
    <property type="match status" value="1"/>
</dbReference>
<keyword evidence="2" id="KW-1185">Reference proteome</keyword>
<sequence>MDKILVVPGYQGSNEQHWQTWLQQQYPQAERLADIDYQRPILRHWRKHIQQYLKAQSQPVFIVAHSFGCLAVAAAIADFADKVSAVLLVAPAAPQHFVSRGLAREFPSLPSISAEVPTKSLNTSGILIGSRDDPWMSFTEATTLATHWQLYFYDAGFAGHINAHSGYGAWPECKYLLDTLRSGCCNV</sequence>
<protein>
    <submittedName>
        <fullName evidence="1">Alpha/beta hydrolase</fullName>
    </submittedName>
</protein>
<name>A0ABT2FHY8_9GAMM</name>
<dbReference type="InterPro" id="IPR010662">
    <property type="entry name" value="RBBP9/YdeN"/>
</dbReference>
<dbReference type="RefSeq" id="WP_238894989.1">
    <property type="nucleotide sequence ID" value="NZ_JAKOGG010000002.1"/>
</dbReference>